<dbReference type="AlphaFoldDB" id="A0A2T4ZAN9"/>
<dbReference type="EC" id="5.4.99.25" evidence="5"/>
<dbReference type="HAMAP" id="MF_01080">
    <property type="entry name" value="TruB_bact"/>
    <property type="match status" value="1"/>
</dbReference>
<dbReference type="FunFam" id="3.30.2350.10:FF:000011">
    <property type="entry name" value="tRNA pseudouridine synthase B"/>
    <property type="match status" value="1"/>
</dbReference>
<dbReference type="RefSeq" id="WP_245891092.1">
    <property type="nucleotide sequence ID" value="NZ_PZZP01000001.1"/>
</dbReference>
<dbReference type="SUPFAM" id="SSF55120">
    <property type="entry name" value="Pseudouridine synthase"/>
    <property type="match status" value="1"/>
</dbReference>
<dbReference type="InterPro" id="IPR032819">
    <property type="entry name" value="TruB_C"/>
</dbReference>
<comment type="catalytic activity">
    <reaction evidence="1 5">
        <text>uridine(55) in tRNA = pseudouridine(55) in tRNA</text>
        <dbReference type="Rhea" id="RHEA:42532"/>
        <dbReference type="Rhea" id="RHEA-COMP:10101"/>
        <dbReference type="Rhea" id="RHEA-COMP:10102"/>
        <dbReference type="ChEBI" id="CHEBI:65314"/>
        <dbReference type="ChEBI" id="CHEBI:65315"/>
        <dbReference type="EC" id="5.4.99.25"/>
    </reaction>
</comment>
<dbReference type="GO" id="GO:1990481">
    <property type="term" value="P:mRNA pseudouridine synthesis"/>
    <property type="evidence" value="ECO:0007669"/>
    <property type="project" value="TreeGrafter"/>
</dbReference>
<protein>
    <recommendedName>
        <fullName evidence="5">tRNA pseudouridine synthase B</fullName>
        <ecNumber evidence="5">5.4.99.25</ecNumber>
    </recommendedName>
    <alternativeName>
        <fullName evidence="5">tRNA pseudouridine(55) synthase</fullName>
        <shortName evidence="5">Psi55 synthase</shortName>
    </alternativeName>
    <alternativeName>
        <fullName evidence="5">tRNA pseudouridylate synthase</fullName>
    </alternativeName>
    <alternativeName>
        <fullName evidence="5">tRNA-uridine isomerase</fullName>
    </alternativeName>
</protein>
<evidence type="ECO:0000259" key="7">
    <source>
        <dbReference type="Pfam" id="PF16198"/>
    </source>
</evidence>
<evidence type="ECO:0000259" key="6">
    <source>
        <dbReference type="Pfam" id="PF01509"/>
    </source>
</evidence>
<dbReference type="GO" id="GO:0160148">
    <property type="term" value="F:tRNA pseudouridine(55) synthase activity"/>
    <property type="evidence" value="ECO:0007669"/>
    <property type="project" value="UniProtKB-EC"/>
</dbReference>
<dbReference type="InterPro" id="IPR020103">
    <property type="entry name" value="PsdUridine_synth_cat_dom_sf"/>
</dbReference>
<dbReference type="PANTHER" id="PTHR13767">
    <property type="entry name" value="TRNA-PSEUDOURIDINE SYNTHASE"/>
    <property type="match status" value="1"/>
</dbReference>
<keyword evidence="9" id="KW-1185">Reference proteome</keyword>
<evidence type="ECO:0000256" key="2">
    <source>
        <dbReference type="ARBA" id="ARBA00005642"/>
    </source>
</evidence>
<dbReference type="Pfam" id="PF01509">
    <property type="entry name" value="TruB_N"/>
    <property type="match status" value="1"/>
</dbReference>
<evidence type="ECO:0000313" key="9">
    <source>
        <dbReference type="Proteomes" id="UP000241639"/>
    </source>
</evidence>
<proteinExistence type="inferred from homology"/>
<comment type="caution">
    <text evidence="8">The sequence shown here is derived from an EMBL/GenBank/DDBJ whole genome shotgun (WGS) entry which is preliminary data.</text>
</comment>
<comment type="function">
    <text evidence="5">Responsible for synthesis of pseudouridine from uracil-55 in the psi GC loop of transfer RNAs.</text>
</comment>
<reference evidence="8 9" key="1">
    <citation type="submission" date="2018-04" db="EMBL/GenBank/DDBJ databases">
        <title>Genomic Encyclopedia of Archaeal and Bacterial Type Strains, Phase II (KMG-II): from individual species to whole genera.</title>
        <authorList>
            <person name="Goeker M."/>
        </authorList>
    </citation>
    <scope>NUCLEOTIDE SEQUENCE [LARGE SCALE GENOMIC DNA]</scope>
    <source>
        <strain evidence="8 9">DSM 45169</strain>
    </source>
</reference>
<evidence type="ECO:0000256" key="3">
    <source>
        <dbReference type="ARBA" id="ARBA00022694"/>
    </source>
</evidence>
<feature type="domain" description="tRNA pseudouridylate synthase B C-terminal" evidence="7">
    <location>
        <begin position="176"/>
        <end position="218"/>
    </location>
</feature>
<evidence type="ECO:0000256" key="1">
    <source>
        <dbReference type="ARBA" id="ARBA00000385"/>
    </source>
</evidence>
<feature type="domain" description="Pseudouridine synthase II N-terminal" evidence="6">
    <location>
        <begin position="24"/>
        <end position="175"/>
    </location>
</feature>
<dbReference type="GO" id="GO:0003723">
    <property type="term" value="F:RNA binding"/>
    <property type="evidence" value="ECO:0007669"/>
    <property type="project" value="InterPro"/>
</dbReference>
<dbReference type="EMBL" id="PZZP01000001">
    <property type="protein sequence ID" value="PTM58958.1"/>
    <property type="molecule type" value="Genomic_DNA"/>
</dbReference>
<dbReference type="Proteomes" id="UP000241639">
    <property type="component" value="Unassembled WGS sequence"/>
</dbReference>
<dbReference type="Pfam" id="PF16198">
    <property type="entry name" value="TruB_C_2"/>
    <property type="match status" value="1"/>
</dbReference>
<dbReference type="InterPro" id="IPR014780">
    <property type="entry name" value="tRNA_psdUridine_synth_TruB"/>
</dbReference>
<sequence>MLHGVLPVAKPSGMTSHDVVSRVRRLTRQKKIGHTGTLDPEVTGVLPLCLGQATRIVEIVQEMPKRYRGSLVLGMATDTQDQTGRVIEEAEVSPLDINQVDEVLRRFEGVIRQTPPMYSAVKIDGKRLYEWAREGKEVERPSREVVIHRLTRVGFEPGPRPRLDLDVWCSKGTYIRTLCVDIGRALGAPAHMSALVRVQSGPFSLQDAWSLESLEEVAQRGDWNQVLVSVGEALSHLPAVTITDDEQKRVENGVPLPWNGEPTDAKPGTRFRILTEDGNCHALYRLMEDQPVLKPEKVFRVR</sequence>
<evidence type="ECO:0000256" key="5">
    <source>
        <dbReference type="HAMAP-Rule" id="MF_01080"/>
    </source>
</evidence>
<gene>
    <name evidence="5" type="primary">truB</name>
    <name evidence="8" type="ORF">C8J48_1557</name>
</gene>
<keyword evidence="3 5" id="KW-0819">tRNA processing</keyword>
<organism evidence="8 9">
    <name type="scientific">Desmospora activa DSM 45169</name>
    <dbReference type="NCBI Taxonomy" id="1121389"/>
    <lineage>
        <taxon>Bacteria</taxon>
        <taxon>Bacillati</taxon>
        <taxon>Bacillota</taxon>
        <taxon>Bacilli</taxon>
        <taxon>Bacillales</taxon>
        <taxon>Thermoactinomycetaceae</taxon>
        <taxon>Desmospora</taxon>
    </lineage>
</organism>
<dbReference type="GO" id="GO:0031119">
    <property type="term" value="P:tRNA pseudouridine synthesis"/>
    <property type="evidence" value="ECO:0007669"/>
    <property type="project" value="UniProtKB-UniRule"/>
</dbReference>
<dbReference type="Gene3D" id="3.30.2350.10">
    <property type="entry name" value="Pseudouridine synthase"/>
    <property type="match status" value="1"/>
</dbReference>
<accession>A0A2T4ZAN9</accession>
<dbReference type="NCBIfam" id="TIGR00431">
    <property type="entry name" value="TruB"/>
    <property type="match status" value="1"/>
</dbReference>
<comment type="similarity">
    <text evidence="2 5">Belongs to the pseudouridine synthase TruB family. Type 1 subfamily.</text>
</comment>
<dbReference type="InterPro" id="IPR002501">
    <property type="entry name" value="PsdUridine_synth_N"/>
</dbReference>
<name>A0A2T4ZAN9_9BACL</name>
<feature type="active site" description="Nucleophile" evidence="5">
    <location>
        <position position="39"/>
    </location>
</feature>
<evidence type="ECO:0000313" key="8">
    <source>
        <dbReference type="EMBL" id="PTM58958.1"/>
    </source>
</evidence>
<dbReference type="CDD" id="cd02573">
    <property type="entry name" value="PseudoU_synth_EcTruB"/>
    <property type="match status" value="1"/>
</dbReference>
<keyword evidence="4 5" id="KW-0413">Isomerase</keyword>
<dbReference type="PANTHER" id="PTHR13767:SF2">
    <property type="entry name" value="PSEUDOURIDYLATE SYNTHASE TRUB1"/>
    <property type="match status" value="1"/>
</dbReference>
<evidence type="ECO:0000256" key="4">
    <source>
        <dbReference type="ARBA" id="ARBA00023235"/>
    </source>
</evidence>